<dbReference type="InterPro" id="IPR022951">
    <property type="entry name" value="UPF0309"/>
</dbReference>
<dbReference type="GO" id="GO:0016853">
    <property type="term" value="F:isomerase activity"/>
    <property type="evidence" value="ECO:0007669"/>
    <property type="project" value="UniProtKB-KW"/>
</dbReference>
<evidence type="ECO:0000313" key="3">
    <source>
        <dbReference type="EMBL" id="RLL41118.1"/>
    </source>
</evidence>
<organism evidence="3 4">
    <name type="scientific">Oceanobacillus piezotolerans</name>
    <dbReference type="NCBI Taxonomy" id="2448030"/>
    <lineage>
        <taxon>Bacteria</taxon>
        <taxon>Bacillati</taxon>
        <taxon>Bacillota</taxon>
        <taxon>Bacilli</taxon>
        <taxon>Bacillales</taxon>
        <taxon>Bacillaceae</taxon>
        <taxon>Oceanobacillus</taxon>
    </lineage>
</organism>
<dbReference type="OrthoDB" id="9805185at2"/>
<comment type="similarity">
    <text evidence="1">Belongs to the UPF0309 family.</text>
</comment>
<dbReference type="CDD" id="cd05013">
    <property type="entry name" value="SIS_RpiR"/>
    <property type="match status" value="1"/>
</dbReference>
<feature type="domain" description="SIS" evidence="2">
    <location>
        <begin position="31"/>
        <end position="214"/>
    </location>
</feature>
<sequence length="242" mass="26474">MLHQYFSKVKDLLSDVENKETDKLSQASEKIVKSFQNGGIVHLFGCGHSHMIGEEVYYRAGGLVPIHPILHEPLMLHEGATRSSELEKQPDYAKSFMEEQDIRKEDVLIVTSTSGRNPVPIDAALIAKEKGAFVITISSFIYAENQTSRHPSGKFLHEVADVAIDNHIPVGDALLSHEKAKVNFASGSTIIGVSIINALMAEVIASMAEAGLEPPVLISGNIDGSEEHNQGLLEKYKTRISF</sequence>
<proteinExistence type="inferred from homology"/>
<protein>
    <recommendedName>
        <fullName evidence="1">UPF0309 protein D8M04_17910</fullName>
    </recommendedName>
</protein>
<dbReference type="EMBL" id="RCHR01000009">
    <property type="protein sequence ID" value="RLL41118.1"/>
    <property type="molecule type" value="Genomic_DNA"/>
</dbReference>
<dbReference type="RefSeq" id="WP_121524780.1">
    <property type="nucleotide sequence ID" value="NZ_RCHR01000009.1"/>
</dbReference>
<dbReference type="SUPFAM" id="SSF53697">
    <property type="entry name" value="SIS domain"/>
    <property type="match status" value="1"/>
</dbReference>
<dbReference type="Proteomes" id="UP000270219">
    <property type="component" value="Unassembled WGS sequence"/>
</dbReference>
<dbReference type="InterPro" id="IPR050099">
    <property type="entry name" value="SIS_GmhA/DiaA_subfam"/>
</dbReference>
<dbReference type="InterPro" id="IPR001347">
    <property type="entry name" value="SIS_dom"/>
</dbReference>
<dbReference type="Gene3D" id="3.40.50.10490">
    <property type="entry name" value="Glucose-6-phosphate isomerase like protein, domain 1"/>
    <property type="match status" value="1"/>
</dbReference>
<dbReference type="Pfam" id="PF13580">
    <property type="entry name" value="SIS_2"/>
    <property type="match status" value="1"/>
</dbReference>
<dbReference type="GO" id="GO:0097367">
    <property type="term" value="F:carbohydrate derivative binding"/>
    <property type="evidence" value="ECO:0007669"/>
    <property type="project" value="InterPro"/>
</dbReference>
<dbReference type="AlphaFoldDB" id="A0A498D2L1"/>
<dbReference type="NCBIfam" id="NF002805">
    <property type="entry name" value="PRK02947.1"/>
    <property type="match status" value="1"/>
</dbReference>
<name>A0A498D2L1_9BACI</name>
<evidence type="ECO:0000313" key="4">
    <source>
        <dbReference type="Proteomes" id="UP000270219"/>
    </source>
</evidence>
<gene>
    <name evidence="3" type="ORF">D8M04_17910</name>
</gene>
<evidence type="ECO:0000256" key="1">
    <source>
        <dbReference type="HAMAP-Rule" id="MF_01240"/>
    </source>
</evidence>
<comment type="caution">
    <text evidence="3">The sequence shown here is derived from an EMBL/GenBank/DDBJ whole genome shotgun (WGS) entry which is preliminary data.</text>
</comment>
<dbReference type="InterPro" id="IPR035472">
    <property type="entry name" value="RpiR-like_SIS"/>
</dbReference>
<evidence type="ECO:0000259" key="2">
    <source>
        <dbReference type="PROSITE" id="PS51464"/>
    </source>
</evidence>
<keyword evidence="3" id="KW-0413">Isomerase</keyword>
<accession>A0A498D2L1</accession>
<keyword evidence="4" id="KW-1185">Reference proteome</keyword>
<dbReference type="PROSITE" id="PS51464">
    <property type="entry name" value="SIS"/>
    <property type="match status" value="1"/>
</dbReference>
<dbReference type="PANTHER" id="PTHR30390:SF7">
    <property type="entry name" value="PHOSPHOHEPTOSE ISOMERASE"/>
    <property type="match status" value="1"/>
</dbReference>
<reference evidence="3 4" key="1">
    <citation type="submission" date="2018-10" db="EMBL/GenBank/DDBJ databases">
        <title>Oceanobacillus sp. YLB-02 draft genome.</title>
        <authorList>
            <person name="Yu L."/>
        </authorList>
    </citation>
    <scope>NUCLEOTIDE SEQUENCE [LARGE SCALE GENOMIC DNA]</scope>
    <source>
        <strain evidence="3 4">YLB-02</strain>
    </source>
</reference>
<dbReference type="PANTHER" id="PTHR30390">
    <property type="entry name" value="SEDOHEPTULOSE 7-PHOSPHATE ISOMERASE / DNAA INITIATOR-ASSOCIATING FACTOR FOR REPLICATION INITIATION"/>
    <property type="match status" value="1"/>
</dbReference>
<dbReference type="InterPro" id="IPR046348">
    <property type="entry name" value="SIS_dom_sf"/>
</dbReference>
<dbReference type="HAMAP" id="MF_01240">
    <property type="entry name" value="UPF0309"/>
    <property type="match status" value="1"/>
</dbReference>
<dbReference type="GO" id="GO:1901135">
    <property type="term" value="P:carbohydrate derivative metabolic process"/>
    <property type="evidence" value="ECO:0007669"/>
    <property type="project" value="InterPro"/>
</dbReference>